<dbReference type="RefSeq" id="XP_003239779.1">
    <property type="nucleotide sequence ID" value="XM_003239731.1"/>
</dbReference>
<dbReference type="EMBL" id="CP002173">
    <property type="protein sequence ID" value="AEA38881.1"/>
    <property type="molecule type" value="Genomic_DNA"/>
</dbReference>
<keyword evidence="4" id="KW-0542">Nucleomorph</keyword>
<dbReference type="InterPro" id="IPR001680">
    <property type="entry name" value="WD40_rpt"/>
</dbReference>
<evidence type="ECO:0000256" key="3">
    <source>
        <dbReference type="PROSITE-ProRule" id="PRU00221"/>
    </source>
</evidence>
<keyword evidence="2" id="KW-0677">Repeat</keyword>
<dbReference type="GO" id="GO:0030515">
    <property type="term" value="F:snoRNA binding"/>
    <property type="evidence" value="ECO:0007669"/>
    <property type="project" value="TreeGrafter"/>
</dbReference>
<dbReference type="PANTHER" id="PTHR19853:SF0">
    <property type="entry name" value="WD REPEAT-CONTAINING PROTEIN 3"/>
    <property type="match status" value="1"/>
</dbReference>
<reference evidence="4 5" key="1">
    <citation type="journal article" date="2011" name="Genome Biol. Evol.">
        <title>Complete nucleomorph genome sequence of the nonphotosynthetic alga Cryptomonas paramecium reveals a core nucleomorph gene set.</title>
        <authorList>
            <person name="Tanifuji G."/>
            <person name="Onodera N.T."/>
            <person name="Wheeler T.J."/>
            <person name="Dlutek M."/>
            <person name="Donaher N."/>
            <person name="Archibald J.M."/>
        </authorList>
    </citation>
    <scope>NUCLEOTIDE SEQUENCE [LARGE SCALE GENOMIC DNA]</scope>
    <source>
        <strain evidence="4 5">CCAP977/2A</strain>
    </source>
</reference>
<sequence length="769" mass="89795">MKHPICFKTSLGDVSDCVHSLFFPKRTKGSNVAVLFKKESFFLWNMKNNCLIASFFKISKRWKSVKNADVSYISRLKIVIIGVGFDDGCIHLWKINVNKSIVCSMTFLGHFHAISCLKLVKNNFSIISSSGIDIIIWDFFKKNKSFKIQEAHNNKIKLLLSLVLKSISNLYILSLGFDNKIKIWKIKKKITSKTIFVREKNISDVTYIFDKNLLILISQKSEINFYQISNNLKLFSIAKFWKSSKISDYKLFVNENVTYLFIKTNKQLSIFSIRDIYSFLFHKNDRKLKPKSNKILFKPFVLFFNSRILGIDLQESNDCKSLMVLMHYNTHVIQIYKFFRLSLSLKKNKFFFQKIFKIKIEYHESEIREVKWFKNSYSILNLCGVCKQIYIWCLYSKKLLNKISTISQGLCFVLCNKRNVVLGTKSGKIEIYDIISKKILFIYPKAHEGPIWSIDITKNCFLISTTGGDGSLKLWELEFSKISILKTLNSHEQILSGKIICSKNVIIICSLSSKISMFQLDSLKFIFHLEGHTLPVICTAITNYNILASGSVDSSFRLWDIDRKIQKKVIKTNFSAITSIEFQKHTSNLFAASRCGGILYWKNVDPDFMYEIKKCHMGPVWTLKCSGNGNFLASGSKDKHIKIWKINRLDEFDTSFDFKKNQYYSSSFEKLKAYKNMPNLFEQDIMFRFFGKKNETFKLLISSFFLNLKKKEVVKLYQKFNSRKNLNMLKKIIDIVLKNKKNYFSDSQSLDNLFYFSRLLKKNYTAKTN</sequence>
<name>F2HHT5_9CRYP</name>
<dbReference type="InterPro" id="IPR019775">
    <property type="entry name" value="WD40_repeat_CS"/>
</dbReference>
<dbReference type="PROSITE" id="PS00678">
    <property type="entry name" value="WD_REPEATS_1"/>
    <property type="match status" value="1"/>
</dbReference>
<evidence type="ECO:0000256" key="2">
    <source>
        <dbReference type="ARBA" id="ARBA00022737"/>
    </source>
</evidence>
<evidence type="ECO:0000313" key="4">
    <source>
        <dbReference type="EMBL" id="AEA38881.1"/>
    </source>
</evidence>
<feature type="repeat" description="WD" evidence="3">
    <location>
        <begin position="529"/>
        <end position="562"/>
    </location>
</feature>
<protein>
    <submittedName>
        <fullName evidence="4">Uncharacterized protein</fullName>
    </submittedName>
</protein>
<gene>
    <name evidence="4" type="ORF">CPARA_2gp223</name>
</gene>
<dbReference type="SMART" id="SM00320">
    <property type="entry name" value="WD40"/>
    <property type="match status" value="7"/>
</dbReference>
<dbReference type="SUPFAM" id="SSF50978">
    <property type="entry name" value="WD40 repeat-like"/>
    <property type="match status" value="2"/>
</dbReference>
<feature type="repeat" description="WD" evidence="3">
    <location>
        <begin position="444"/>
        <end position="478"/>
    </location>
</feature>
<dbReference type="PROSITE" id="PS50082">
    <property type="entry name" value="WD_REPEATS_2"/>
    <property type="match status" value="3"/>
</dbReference>
<dbReference type="InterPro" id="IPR020472">
    <property type="entry name" value="WD40_PAC1"/>
</dbReference>
<dbReference type="GO" id="GO:0032040">
    <property type="term" value="C:small-subunit processome"/>
    <property type="evidence" value="ECO:0007669"/>
    <property type="project" value="TreeGrafter"/>
</dbReference>
<organism evidence="4 5">
    <name type="scientific">Cryptomonas paramaecium</name>
    <dbReference type="NCBI Taxonomy" id="2898"/>
    <lineage>
        <taxon>Eukaryota</taxon>
        <taxon>Cryptophyceae</taxon>
        <taxon>Cryptomonadales</taxon>
        <taxon>Cryptomonadaceae</taxon>
        <taxon>Cryptomonas</taxon>
    </lineage>
</organism>
<dbReference type="PRINTS" id="PR00320">
    <property type="entry name" value="GPROTEINBRPT"/>
</dbReference>
<keyword evidence="1 3" id="KW-0853">WD repeat</keyword>
<evidence type="ECO:0000256" key="1">
    <source>
        <dbReference type="ARBA" id="ARBA00022574"/>
    </source>
</evidence>
<accession>F2HHT5</accession>
<dbReference type="PANTHER" id="PTHR19853">
    <property type="entry name" value="WD REPEAT CONTAINING PROTEIN 3 WDR3"/>
    <property type="match status" value="1"/>
</dbReference>
<dbReference type="AlphaFoldDB" id="F2HHT5"/>
<feature type="repeat" description="WD" evidence="3">
    <location>
        <begin position="613"/>
        <end position="654"/>
    </location>
</feature>
<geneLocation type="nucleomorph" evidence="4"/>
<dbReference type="Pfam" id="PF25172">
    <property type="entry name" value="Beta-prop_WDR3_2nd"/>
    <property type="match status" value="1"/>
</dbReference>
<evidence type="ECO:0000313" key="5">
    <source>
        <dbReference type="Proteomes" id="UP000243423"/>
    </source>
</evidence>
<dbReference type="PROSITE" id="PS50294">
    <property type="entry name" value="WD_REPEATS_REGION"/>
    <property type="match status" value="3"/>
</dbReference>
<dbReference type="GO" id="GO:0034388">
    <property type="term" value="C:Pwp2p-containing subcomplex of 90S preribosome"/>
    <property type="evidence" value="ECO:0007669"/>
    <property type="project" value="TreeGrafter"/>
</dbReference>
<dbReference type="GO" id="GO:0030490">
    <property type="term" value="P:maturation of SSU-rRNA"/>
    <property type="evidence" value="ECO:0007669"/>
    <property type="project" value="TreeGrafter"/>
</dbReference>
<dbReference type="Proteomes" id="UP000243423">
    <property type="component" value="Nucleomorph 2"/>
</dbReference>
<dbReference type="InterPro" id="IPR015943">
    <property type="entry name" value="WD40/YVTN_repeat-like_dom_sf"/>
</dbReference>
<dbReference type="InterPro" id="IPR051570">
    <property type="entry name" value="TBC1_cilium_biogenesis"/>
</dbReference>
<dbReference type="GeneID" id="10447119"/>
<dbReference type="InterPro" id="IPR036322">
    <property type="entry name" value="WD40_repeat_dom_sf"/>
</dbReference>
<proteinExistence type="predicted"/>
<dbReference type="Gene3D" id="2.130.10.10">
    <property type="entry name" value="YVTN repeat-like/Quinoprotein amine dehydrogenase"/>
    <property type="match status" value="3"/>
</dbReference>